<protein>
    <submittedName>
        <fullName evidence="1">Uncharacterized protein</fullName>
    </submittedName>
</protein>
<dbReference type="Proteomes" id="UP001217476">
    <property type="component" value="Chromosome"/>
</dbReference>
<name>A0AAJ6B1X0_9HYPH</name>
<evidence type="ECO:0000313" key="2">
    <source>
        <dbReference type="Proteomes" id="UP001217476"/>
    </source>
</evidence>
<reference evidence="1" key="1">
    <citation type="submission" date="2023-03" db="EMBL/GenBank/DDBJ databases">
        <title>Andean soil-derived lignocellulolytic bacterial consortium as a source of novel taxa and putative plastic-active enzymes.</title>
        <authorList>
            <person name="Diaz-Garcia L."/>
            <person name="Chuvochina M."/>
            <person name="Feuerriegel G."/>
            <person name="Bunk B."/>
            <person name="Sproer C."/>
            <person name="Streit W.R."/>
            <person name="Rodriguez L.M."/>
            <person name="Overmann J."/>
            <person name="Jimenez D.J."/>
        </authorList>
    </citation>
    <scope>NUCLEOTIDE SEQUENCE</scope>
    <source>
        <strain evidence="1">MAG 4196</strain>
    </source>
</reference>
<dbReference type="EMBL" id="CP119312">
    <property type="protein sequence ID" value="WEK05799.1"/>
    <property type="molecule type" value="Genomic_DNA"/>
</dbReference>
<evidence type="ECO:0000313" key="1">
    <source>
        <dbReference type="EMBL" id="WEK05799.1"/>
    </source>
</evidence>
<organism evidence="1 2">
    <name type="scientific">Candidatus Devosia phytovorans</name>
    <dbReference type="NCBI Taxonomy" id="3121372"/>
    <lineage>
        <taxon>Bacteria</taxon>
        <taxon>Pseudomonadati</taxon>
        <taxon>Pseudomonadota</taxon>
        <taxon>Alphaproteobacteria</taxon>
        <taxon>Hyphomicrobiales</taxon>
        <taxon>Devosiaceae</taxon>
        <taxon>Devosia</taxon>
    </lineage>
</organism>
<accession>A0AAJ6B1X0</accession>
<sequence>MTQYQVIDLRSAIIDPEPVKVEAGSPEKAAEKVLGIHLVRSGARKDLVARVYWQKTNEPKNMVRLYAQVVENRIRTRTTAEPR</sequence>
<gene>
    <name evidence="1" type="ORF">P0Y65_05955</name>
</gene>
<proteinExistence type="predicted"/>
<dbReference type="AlphaFoldDB" id="A0AAJ6B1X0"/>